<accession>A0A1G5SJG4</accession>
<evidence type="ECO:0000313" key="2">
    <source>
        <dbReference type="Proteomes" id="UP000198729"/>
    </source>
</evidence>
<proteinExistence type="predicted"/>
<protein>
    <submittedName>
        <fullName evidence="1">Uncharacterized protein</fullName>
    </submittedName>
</protein>
<reference evidence="1 2" key="1">
    <citation type="submission" date="2016-10" db="EMBL/GenBank/DDBJ databases">
        <authorList>
            <person name="de Groot N.N."/>
        </authorList>
    </citation>
    <scope>NUCLEOTIDE SEQUENCE [LARGE SCALE GENOMIC DNA]</scope>
    <source>
        <strain evidence="1">1</strain>
    </source>
</reference>
<dbReference type="Proteomes" id="UP000198729">
    <property type="component" value="Unassembled WGS sequence"/>
</dbReference>
<keyword evidence="2" id="KW-1185">Reference proteome</keyword>
<dbReference type="EMBL" id="FMWO01000102">
    <property type="protein sequence ID" value="SCZ87137.1"/>
    <property type="molecule type" value="Genomic_DNA"/>
</dbReference>
<name>A0A1G5SJG4_9PROT</name>
<organism evidence="1 2">
    <name type="scientific">Nitrosomonas mobilis</name>
    <dbReference type="NCBI Taxonomy" id="51642"/>
    <lineage>
        <taxon>Bacteria</taxon>
        <taxon>Pseudomonadati</taxon>
        <taxon>Pseudomonadota</taxon>
        <taxon>Betaproteobacteria</taxon>
        <taxon>Nitrosomonadales</taxon>
        <taxon>Nitrosomonadaceae</taxon>
        <taxon>Nitrosomonas</taxon>
    </lineage>
</organism>
<dbReference type="STRING" id="51642.NSMM_90104"/>
<evidence type="ECO:0000313" key="1">
    <source>
        <dbReference type="EMBL" id="SCZ87137.1"/>
    </source>
</evidence>
<gene>
    <name evidence="1" type="ORF">NSMM_90104</name>
</gene>
<sequence>MDLWQIAESNRGGDTFSFFHFFIFSFFQNHLIEVRQSGEQLILGRFSDNNTDFKDPAATPVLTRVTQ</sequence>
<dbReference type="AlphaFoldDB" id="A0A1G5SJG4"/>